<feature type="compositionally biased region" description="Gly residues" evidence="1">
    <location>
        <begin position="80"/>
        <end position="96"/>
    </location>
</feature>
<name>A0A1W1VJK2_9DEIO</name>
<evidence type="ECO:0000256" key="1">
    <source>
        <dbReference type="SAM" id="MobiDB-lite"/>
    </source>
</evidence>
<organism evidence="3 4">
    <name type="scientific">Deinococcus hopiensis KR-140</name>
    <dbReference type="NCBI Taxonomy" id="695939"/>
    <lineage>
        <taxon>Bacteria</taxon>
        <taxon>Thermotogati</taxon>
        <taxon>Deinococcota</taxon>
        <taxon>Deinococci</taxon>
        <taxon>Deinococcales</taxon>
        <taxon>Deinococcaceae</taxon>
        <taxon>Deinococcus</taxon>
    </lineage>
</organism>
<dbReference type="Proteomes" id="UP000192582">
    <property type="component" value="Unassembled WGS sequence"/>
</dbReference>
<gene>
    <name evidence="3" type="ORF">SAMN00790413_02027</name>
</gene>
<dbReference type="AlphaFoldDB" id="A0A1W1VJK2"/>
<keyword evidence="4" id="KW-1185">Reference proteome</keyword>
<keyword evidence="2" id="KW-0812">Transmembrane</keyword>
<feature type="compositionally biased region" description="Polar residues" evidence="1">
    <location>
        <begin position="59"/>
        <end position="70"/>
    </location>
</feature>
<evidence type="ECO:0000313" key="4">
    <source>
        <dbReference type="Proteomes" id="UP000192582"/>
    </source>
</evidence>
<feature type="region of interest" description="Disordered" evidence="1">
    <location>
        <begin position="46"/>
        <end position="151"/>
    </location>
</feature>
<sequence>MRATLFLAALLVFAAVSVLSGWMLGLFAALTGLLLLAVARAGRGRRRSGSSASSTGGSNFWSASDTSGSDWNGAESGSCDSGGGDSGGGGDCGGGAESRLYRSRNARKARRNSRAASAARTPPCTVGTCPHEEASRSVTPPRAPAFGLEAP</sequence>
<keyword evidence="2" id="KW-1133">Transmembrane helix</keyword>
<protein>
    <submittedName>
        <fullName evidence="3">Uncharacterized protein</fullName>
    </submittedName>
</protein>
<feature type="compositionally biased region" description="Low complexity" evidence="1">
    <location>
        <begin position="49"/>
        <end position="58"/>
    </location>
</feature>
<evidence type="ECO:0000313" key="3">
    <source>
        <dbReference type="EMBL" id="SMB93542.1"/>
    </source>
</evidence>
<keyword evidence="2" id="KW-0472">Membrane</keyword>
<dbReference type="EMBL" id="FWWU01000009">
    <property type="protein sequence ID" value="SMB93542.1"/>
    <property type="molecule type" value="Genomic_DNA"/>
</dbReference>
<reference evidence="3 4" key="1">
    <citation type="submission" date="2017-04" db="EMBL/GenBank/DDBJ databases">
        <authorList>
            <person name="Afonso C.L."/>
            <person name="Miller P.J."/>
            <person name="Scott M.A."/>
            <person name="Spackman E."/>
            <person name="Goraichik I."/>
            <person name="Dimitrov K.M."/>
            <person name="Suarez D.L."/>
            <person name="Swayne D.E."/>
        </authorList>
    </citation>
    <scope>NUCLEOTIDE SEQUENCE [LARGE SCALE GENOMIC DNA]</scope>
    <source>
        <strain evidence="3 4">KR-140</strain>
    </source>
</reference>
<evidence type="ECO:0000256" key="2">
    <source>
        <dbReference type="SAM" id="Phobius"/>
    </source>
</evidence>
<accession>A0A1W1VJK2</accession>
<feature type="transmembrane region" description="Helical" evidence="2">
    <location>
        <begin position="24"/>
        <end position="42"/>
    </location>
</feature>
<feature type="compositionally biased region" description="Basic residues" evidence="1">
    <location>
        <begin position="101"/>
        <end position="113"/>
    </location>
</feature>
<proteinExistence type="predicted"/>